<evidence type="ECO:0000259" key="6">
    <source>
        <dbReference type="PROSITE" id="PS50211"/>
    </source>
</evidence>
<keyword evidence="3" id="KW-0344">Guanine-nucleotide releasing factor</keyword>
<dbReference type="InterPro" id="IPR051731">
    <property type="entry name" value="DENND11/AVL9_GEFs"/>
</dbReference>
<dbReference type="Ensembl" id="ENSFCTT00005053276.1">
    <property type="protein sequence ID" value="ENSFCTP00005039143.1"/>
    <property type="gene ID" value="ENSFCTG00005018483.1"/>
</dbReference>
<evidence type="ECO:0000313" key="7">
    <source>
        <dbReference type="Ensembl" id="ENSFCTP00005039143.1"/>
    </source>
</evidence>
<sequence length="548" mass="60490">MPPDVSRAPAHTCTRESQPGTQLGEAGGEDASSGWIGAPAPAGGRRRRRRRAGRRGAGAASGGAAARPGPARGVPAARPCARPSPPAAPPRFAMVERGDAAPLLRWAEGPAVSPPQAPEPQAGGRGWGSGGGGRPAAEPARRRGPEELGASEVLLQPGRLELGDVEEDQVVAVFVVTFDPRSGNMVEWCLPQDIDLEGVEFKSMASGSHKIQSDFIYFRKGPFFGLACFANMPVESELERGARMKSVGILSPSYTLLYRYMHFLENQVRHQLETPGHYSHLAAFYEDKKGVLHAGPGRGGSLPPVYWLPSIHRYMYPEMKITHPAGCMSQFIKFFGEQILILWKFALLRKRILIFSPPPVGVVCYRVYCCCCLANVSLPGIGGAIPESKPFFYVNVADIESLEVEVSYVACTTEKIFEEKRELYDVYVDNQNVKTHHGHLQPLLRINSADREKYRRLNEQRQMLLYSQELEDDYTPCEEDLFVLFFLEQNNRIFQTLLEVSASQDKTLTAEHARGMGLDPQGDRSFLMDLLEAYGIDVMLVIDNPCCP</sequence>
<dbReference type="Pfam" id="PF09804">
    <property type="entry name" value="DENND11"/>
    <property type="match status" value="1"/>
</dbReference>
<feature type="domain" description="UDENN" evidence="6">
    <location>
        <begin position="108"/>
        <end position="548"/>
    </location>
</feature>
<organism evidence="7 8">
    <name type="scientific">Felis catus</name>
    <name type="common">Cat</name>
    <name type="synonym">Felis silvestris catus</name>
    <dbReference type="NCBI Taxonomy" id="9685"/>
    <lineage>
        <taxon>Eukaryota</taxon>
        <taxon>Metazoa</taxon>
        <taxon>Chordata</taxon>
        <taxon>Craniata</taxon>
        <taxon>Vertebrata</taxon>
        <taxon>Euteleostomi</taxon>
        <taxon>Mammalia</taxon>
        <taxon>Eutheria</taxon>
        <taxon>Laurasiatheria</taxon>
        <taxon>Carnivora</taxon>
        <taxon>Feliformia</taxon>
        <taxon>Felidae</taxon>
        <taxon>Felinae</taxon>
        <taxon>Felis</taxon>
    </lineage>
</organism>
<feature type="region of interest" description="Disordered" evidence="5">
    <location>
        <begin position="1"/>
        <end position="92"/>
    </location>
</feature>
<dbReference type="PANTHER" id="PTHR31017">
    <property type="entry name" value="LATE SECRETORY PATHWAY PROTEIN AVL9-RELATED"/>
    <property type="match status" value="1"/>
</dbReference>
<evidence type="ECO:0000313" key="8">
    <source>
        <dbReference type="Proteomes" id="UP000823872"/>
    </source>
</evidence>
<feature type="compositionally biased region" description="Basic residues" evidence="5">
    <location>
        <begin position="44"/>
        <end position="54"/>
    </location>
</feature>
<evidence type="ECO:0000256" key="2">
    <source>
        <dbReference type="ARBA" id="ARBA00015743"/>
    </source>
</evidence>
<dbReference type="InterPro" id="IPR018626">
    <property type="entry name" value="LCHN/Anr2"/>
</dbReference>
<feature type="compositionally biased region" description="Gly residues" evidence="5">
    <location>
        <begin position="123"/>
        <end position="134"/>
    </location>
</feature>
<proteinExistence type="inferred from homology"/>
<comment type="similarity">
    <text evidence="1">Belongs to the DENND11 family.</text>
</comment>
<reference evidence="7" key="2">
    <citation type="submission" date="2025-08" db="UniProtKB">
        <authorList>
            <consortium name="Ensembl"/>
        </authorList>
    </citation>
    <scope>IDENTIFICATION</scope>
    <source>
        <strain evidence="7">breed Abyssinian</strain>
    </source>
</reference>
<keyword evidence="8" id="KW-1185">Reference proteome</keyword>
<evidence type="ECO:0000256" key="1">
    <source>
        <dbReference type="ARBA" id="ARBA00007629"/>
    </source>
</evidence>
<name>A0ABI7YW79_FELCA</name>
<reference evidence="7" key="3">
    <citation type="submission" date="2025-09" db="UniProtKB">
        <authorList>
            <consortium name="Ensembl"/>
        </authorList>
    </citation>
    <scope>IDENTIFICATION</scope>
    <source>
        <strain evidence="7">breed Abyssinian</strain>
    </source>
</reference>
<dbReference type="GeneTree" id="ENSGT00590000083189"/>
<dbReference type="InterPro" id="IPR037516">
    <property type="entry name" value="Tripartite_DENN"/>
</dbReference>
<protein>
    <recommendedName>
        <fullName evidence="2">DENN domain-containing protein 11</fullName>
    </recommendedName>
    <alternativeName>
        <fullName evidence="4">Protein LCHN</fullName>
    </alternativeName>
</protein>
<feature type="region of interest" description="Disordered" evidence="5">
    <location>
        <begin position="109"/>
        <end position="149"/>
    </location>
</feature>
<dbReference type="Proteomes" id="UP000823872">
    <property type="component" value="Chromosome A2"/>
</dbReference>
<evidence type="ECO:0000256" key="3">
    <source>
        <dbReference type="ARBA" id="ARBA00022658"/>
    </source>
</evidence>
<evidence type="ECO:0000256" key="5">
    <source>
        <dbReference type="SAM" id="MobiDB-lite"/>
    </source>
</evidence>
<accession>A0ABI7YW79</accession>
<gene>
    <name evidence="7" type="primary">DENND11</name>
</gene>
<dbReference type="PROSITE" id="PS50211">
    <property type="entry name" value="DENN"/>
    <property type="match status" value="1"/>
</dbReference>
<evidence type="ECO:0000256" key="4">
    <source>
        <dbReference type="ARBA" id="ARBA00033400"/>
    </source>
</evidence>
<reference evidence="7 8" key="1">
    <citation type="submission" date="2021-02" db="EMBL/GenBank/DDBJ databases">
        <title>Safari Cat Assemblies.</title>
        <authorList>
            <person name="Bredemeyer K.R."/>
            <person name="Murphy W.J."/>
        </authorList>
    </citation>
    <scope>NUCLEOTIDE SEQUENCE [LARGE SCALE GENOMIC DNA]</scope>
</reference>
<dbReference type="PANTHER" id="PTHR31017:SF2">
    <property type="entry name" value="DENN DOMAIN-CONTAINING PROTEIN 11"/>
    <property type="match status" value="1"/>
</dbReference>
<feature type="compositionally biased region" description="Low complexity" evidence="5">
    <location>
        <begin position="62"/>
        <end position="81"/>
    </location>
</feature>